<reference evidence="3" key="2">
    <citation type="submission" date="2017-02" db="EMBL/GenBank/DDBJ databases">
        <title>Sunflower complete genome.</title>
        <authorList>
            <person name="Langlade N."/>
            <person name="Munos S."/>
        </authorList>
    </citation>
    <scope>NUCLEOTIDE SEQUENCE [LARGE SCALE GENOMIC DNA]</scope>
    <source>
        <tissue evidence="3">Leaves</tissue>
    </source>
</reference>
<gene>
    <name evidence="3" type="ORF">HannXRQ_Chr04g0103131</name>
    <name evidence="2" type="ORF">HanXRQr2_Chr04g0151381</name>
</gene>
<evidence type="ECO:0000313" key="2">
    <source>
        <dbReference type="EMBL" id="KAF5808952.1"/>
    </source>
</evidence>
<dbReference type="InParanoid" id="A0A251UX86"/>
<organism evidence="3 4">
    <name type="scientific">Helianthus annuus</name>
    <name type="common">Common sunflower</name>
    <dbReference type="NCBI Taxonomy" id="4232"/>
    <lineage>
        <taxon>Eukaryota</taxon>
        <taxon>Viridiplantae</taxon>
        <taxon>Streptophyta</taxon>
        <taxon>Embryophyta</taxon>
        <taxon>Tracheophyta</taxon>
        <taxon>Spermatophyta</taxon>
        <taxon>Magnoliopsida</taxon>
        <taxon>eudicotyledons</taxon>
        <taxon>Gunneridae</taxon>
        <taxon>Pentapetalae</taxon>
        <taxon>asterids</taxon>
        <taxon>campanulids</taxon>
        <taxon>Asterales</taxon>
        <taxon>Asteraceae</taxon>
        <taxon>Asteroideae</taxon>
        <taxon>Heliantheae alliance</taxon>
        <taxon>Heliantheae</taxon>
        <taxon>Helianthus</taxon>
    </lineage>
</organism>
<feature type="region of interest" description="Disordered" evidence="1">
    <location>
        <begin position="70"/>
        <end position="104"/>
    </location>
</feature>
<dbReference type="AlphaFoldDB" id="A0A251UX86"/>
<protein>
    <submittedName>
        <fullName evidence="3">Uncharacterized protein</fullName>
    </submittedName>
</protein>
<evidence type="ECO:0000313" key="4">
    <source>
        <dbReference type="Proteomes" id="UP000215914"/>
    </source>
</evidence>
<dbReference type="EMBL" id="CM007893">
    <property type="protein sequence ID" value="OTG27724.1"/>
    <property type="molecule type" value="Genomic_DNA"/>
</dbReference>
<evidence type="ECO:0000313" key="3">
    <source>
        <dbReference type="EMBL" id="OTG27724.1"/>
    </source>
</evidence>
<sequence length="124" mass="13327">MAAAEGFCVEIEGDRGCSGSSDGQILRRVSGQVLRRVSGQVLRHAPHPSIDKIDHHHNPVVVWWRRETVRERSRRSGVELRRGTSSDDGDGGNSPSGFVSESLDSGCSDFELGIQRGSGSGLLG</sequence>
<reference evidence="2" key="3">
    <citation type="submission" date="2020-06" db="EMBL/GenBank/DDBJ databases">
        <title>Helianthus annuus Genome sequencing and assembly Release 2.</title>
        <authorList>
            <person name="Gouzy J."/>
            <person name="Langlade N."/>
            <person name="Munos S."/>
        </authorList>
    </citation>
    <scope>NUCLEOTIDE SEQUENCE</scope>
    <source>
        <tissue evidence="2">Leaves</tissue>
    </source>
</reference>
<feature type="compositionally biased region" description="Basic and acidic residues" evidence="1">
    <location>
        <begin position="70"/>
        <end position="85"/>
    </location>
</feature>
<evidence type="ECO:0000256" key="1">
    <source>
        <dbReference type="SAM" id="MobiDB-lite"/>
    </source>
</evidence>
<dbReference type="EMBL" id="MNCJ02000319">
    <property type="protein sequence ID" value="KAF5808952.1"/>
    <property type="molecule type" value="Genomic_DNA"/>
</dbReference>
<proteinExistence type="predicted"/>
<dbReference type="Gramene" id="mRNA:HanXRQr2_Chr04g0151381">
    <property type="protein sequence ID" value="CDS:HanXRQr2_Chr04g0151381.1"/>
    <property type="gene ID" value="HanXRQr2_Chr04g0151381"/>
</dbReference>
<reference evidence="2 4" key="1">
    <citation type="journal article" date="2017" name="Nature">
        <title>The sunflower genome provides insights into oil metabolism, flowering and Asterid evolution.</title>
        <authorList>
            <person name="Badouin H."/>
            <person name="Gouzy J."/>
            <person name="Grassa C.J."/>
            <person name="Murat F."/>
            <person name="Staton S.E."/>
            <person name="Cottret L."/>
            <person name="Lelandais-Briere C."/>
            <person name="Owens G.L."/>
            <person name="Carrere S."/>
            <person name="Mayjonade B."/>
            <person name="Legrand L."/>
            <person name="Gill N."/>
            <person name="Kane N.C."/>
            <person name="Bowers J.E."/>
            <person name="Hubner S."/>
            <person name="Bellec A."/>
            <person name="Berard A."/>
            <person name="Berges H."/>
            <person name="Blanchet N."/>
            <person name="Boniface M.C."/>
            <person name="Brunel D."/>
            <person name="Catrice O."/>
            <person name="Chaidir N."/>
            <person name="Claudel C."/>
            <person name="Donnadieu C."/>
            <person name="Faraut T."/>
            <person name="Fievet G."/>
            <person name="Helmstetter N."/>
            <person name="King M."/>
            <person name="Knapp S.J."/>
            <person name="Lai Z."/>
            <person name="Le Paslier M.C."/>
            <person name="Lippi Y."/>
            <person name="Lorenzon L."/>
            <person name="Mandel J.R."/>
            <person name="Marage G."/>
            <person name="Marchand G."/>
            <person name="Marquand E."/>
            <person name="Bret-Mestries E."/>
            <person name="Morien E."/>
            <person name="Nambeesan S."/>
            <person name="Nguyen T."/>
            <person name="Pegot-Espagnet P."/>
            <person name="Pouilly N."/>
            <person name="Raftis F."/>
            <person name="Sallet E."/>
            <person name="Schiex T."/>
            <person name="Thomas J."/>
            <person name="Vandecasteele C."/>
            <person name="Vares D."/>
            <person name="Vear F."/>
            <person name="Vautrin S."/>
            <person name="Crespi M."/>
            <person name="Mangin B."/>
            <person name="Burke J.M."/>
            <person name="Salse J."/>
            <person name="Munos S."/>
            <person name="Vincourt P."/>
            <person name="Rieseberg L.H."/>
            <person name="Langlade N.B."/>
        </authorList>
    </citation>
    <scope>NUCLEOTIDE SEQUENCE [LARGE SCALE GENOMIC DNA]</scope>
    <source>
        <strain evidence="4">cv. SF193</strain>
        <tissue evidence="2">Leaves</tissue>
    </source>
</reference>
<accession>A0A251UX86</accession>
<keyword evidence="4" id="KW-1185">Reference proteome</keyword>
<dbReference type="Proteomes" id="UP000215914">
    <property type="component" value="Chromosome 4"/>
</dbReference>
<name>A0A251UX86_HELAN</name>